<evidence type="ECO:0000256" key="8">
    <source>
        <dbReference type="ARBA" id="ARBA00023242"/>
    </source>
</evidence>
<keyword evidence="8" id="KW-0539">Nucleus</keyword>
<evidence type="ECO:0000256" key="6">
    <source>
        <dbReference type="ARBA" id="ARBA00022763"/>
    </source>
</evidence>
<evidence type="ECO:0000256" key="3">
    <source>
        <dbReference type="ARBA" id="ARBA00005739"/>
    </source>
</evidence>
<dbReference type="GO" id="GO:0006281">
    <property type="term" value="P:DNA repair"/>
    <property type="evidence" value="ECO:0007669"/>
    <property type="project" value="UniProtKB-KW"/>
</dbReference>
<evidence type="ECO:0000259" key="10">
    <source>
        <dbReference type="Pfam" id="PF11919"/>
    </source>
</evidence>
<comment type="similarity">
    <text evidence="3">Belongs to the BLM10 family.</text>
</comment>
<dbReference type="GO" id="GO:0016504">
    <property type="term" value="F:peptidase activator activity"/>
    <property type="evidence" value="ECO:0007669"/>
    <property type="project" value="InterPro"/>
</dbReference>
<dbReference type="SUPFAM" id="SSF48371">
    <property type="entry name" value="ARM repeat"/>
    <property type="match status" value="1"/>
</dbReference>
<dbReference type="WBParaSite" id="Pan_g23973.t2">
    <property type="protein sequence ID" value="Pan_g23973.t2"/>
    <property type="gene ID" value="Pan_g23973"/>
</dbReference>
<dbReference type="InterPro" id="IPR032430">
    <property type="entry name" value="Blm10_mid"/>
</dbReference>
<feature type="domain" description="Proteasome activator Blm10 middle HEAT repeats region" evidence="11">
    <location>
        <begin position="405"/>
        <end position="893"/>
    </location>
</feature>
<dbReference type="Pfam" id="PF23096">
    <property type="entry name" value="HEAT_PSME4"/>
    <property type="match status" value="1"/>
</dbReference>
<feature type="compositionally biased region" description="Acidic residues" evidence="9">
    <location>
        <begin position="9"/>
        <end position="24"/>
    </location>
</feature>
<dbReference type="Pfam" id="PF16507">
    <property type="entry name" value="HEAT_PSME4_mid"/>
    <property type="match status" value="1"/>
</dbReference>
<reference evidence="14" key="2">
    <citation type="submission" date="2020-10" db="UniProtKB">
        <authorList>
            <consortium name="WormBaseParasite"/>
        </authorList>
    </citation>
    <scope>IDENTIFICATION</scope>
</reference>
<dbReference type="GO" id="GO:0005634">
    <property type="term" value="C:nucleus"/>
    <property type="evidence" value="ECO:0007669"/>
    <property type="project" value="UniProtKB-SubCell"/>
</dbReference>
<keyword evidence="5" id="KW-0677">Repeat</keyword>
<proteinExistence type="inferred from homology"/>
<keyword evidence="13" id="KW-1185">Reference proteome</keyword>
<organism evidence="13 14">
    <name type="scientific">Panagrellus redivivus</name>
    <name type="common">Microworm</name>
    <dbReference type="NCBI Taxonomy" id="6233"/>
    <lineage>
        <taxon>Eukaryota</taxon>
        <taxon>Metazoa</taxon>
        <taxon>Ecdysozoa</taxon>
        <taxon>Nematoda</taxon>
        <taxon>Chromadorea</taxon>
        <taxon>Rhabditida</taxon>
        <taxon>Tylenchina</taxon>
        <taxon>Panagrolaimomorpha</taxon>
        <taxon>Panagrolaimoidea</taxon>
        <taxon>Panagrolaimidae</taxon>
        <taxon>Panagrellus</taxon>
    </lineage>
</organism>
<keyword evidence="6" id="KW-0227">DNA damage</keyword>
<dbReference type="GO" id="GO:0005829">
    <property type="term" value="C:cytosol"/>
    <property type="evidence" value="ECO:0007669"/>
    <property type="project" value="TreeGrafter"/>
</dbReference>
<evidence type="ECO:0000259" key="12">
    <source>
        <dbReference type="Pfam" id="PF23096"/>
    </source>
</evidence>
<protein>
    <submittedName>
        <fullName evidence="14">Proteasome activator complex subunit 4</fullName>
    </submittedName>
</protein>
<feature type="region of interest" description="Disordered" evidence="9">
    <location>
        <begin position="1"/>
        <end position="33"/>
    </location>
</feature>
<dbReference type="InterPro" id="IPR021843">
    <property type="entry name" value="PSME4_C"/>
</dbReference>
<dbReference type="PANTHER" id="PTHR32170:SF3">
    <property type="entry name" value="PROTEASOME ACTIVATOR COMPLEX SUBUNIT 4"/>
    <property type="match status" value="1"/>
</dbReference>
<dbReference type="InterPro" id="IPR016024">
    <property type="entry name" value="ARM-type_fold"/>
</dbReference>
<dbReference type="GO" id="GO:0010499">
    <property type="term" value="P:proteasomal ubiquitin-independent protein catabolic process"/>
    <property type="evidence" value="ECO:0007669"/>
    <property type="project" value="TreeGrafter"/>
</dbReference>
<dbReference type="InterPro" id="IPR055455">
    <property type="entry name" value="HEAT_PSME4"/>
</dbReference>
<evidence type="ECO:0000256" key="9">
    <source>
        <dbReference type="SAM" id="MobiDB-lite"/>
    </source>
</evidence>
<evidence type="ECO:0000259" key="11">
    <source>
        <dbReference type="Pfam" id="PF16507"/>
    </source>
</evidence>
<evidence type="ECO:0000256" key="7">
    <source>
        <dbReference type="ARBA" id="ARBA00023204"/>
    </source>
</evidence>
<accession>A0A7E4VQV9</accession>
<sequence>MSSGSESDSSVDIELSDVEGDDNSVDCGGSMGDDVEMAESPAGSVMDEVSVFNPLDPMITRCVFKKNKGPKRSKFKVLKNSRRKRQRLPEVNANADDEDGGSKVFQKDNWRLKFLPYYNELTEQANHEFQEIKSEIASAIFRRDLRPGLSVAINALMDFIALYGRRFTKTDHINMVKLFYDVLVLKDLDFRVVKNVSLVITNLLQKKMLVTRDDLKIDWKPLFDLYFLVAYKNLERDGVVLFPEALKEKLEGAITLLSDYFDDDASQGIMDRVRPDLCPFDDVVDKAVTLATLFLPTNLRPEEHAKFGATVWFDELYYWYSCGELSAENEDRLLSLFTQLASDCPFYVDWRPKMDHIFDRLIQSCNLSVGGVNLNSDSTAVSLTATLAAFTLGGPDGGSQAKVTQLLVTFEDFFHPSNTSGHLSLMTSFIQKMVTGVVQRVSRERHFQNRHLNQFPAEMRLTDAQLDAFVKSLLPCLNYLAFLKVKHDVVTSVYKHCAFLAPGIILPTLLDLLYPAMENITEPHRLLQTLRILYNVIVPIARDDPSGDRERLPLKTFEGSEVNRSLRIHLITILNNILPGLDVNDSNKCAYSFQVIATIFSLVPIVDCSEAPLFVDDLTEEERELCSATAGFEELIDQMCAKLFSVIESYGSACNPATMETQFSMQHVISKSTEESISERGLYLVIRSLTRNCSTAIFKRTVQAFYDFIDGTIFDSRTAMDSVLQIMRCFINADPDYAFPIFFKYASDQLNRIITDDTASEEELNSGILWYYSLLCQTMCKLHGRVIVAHKDEIMNVLDKLIAFRCKDAFLRSGQALENMLLHLTTVYQDNDNSQFKVFDQPLDKYLPIRAWARSAKRNEFTTHWHIPSPEEVAMAKELLDKYLHTALLKLSKPEDLSDIELYKSTAIVHFTVSGAAALLPLFDGERINVLPHAPPSPVYTAITMPSSVERIVGPDGRNVRRIVFEVMETFTKYMLEHKKNDTKTIPFLILTLRSLLLNKGLEPTNFALHQTQVNERRRFLNDPIRGIPASVPIVVEDAITMLHERRVATRQFGVLTELHERALHLFVKLGTSTYMKNRYAAQHVLQHVFQLSPFLFLRVVQPILDIIRRQQHIDHEEFKGALYILINGKNRSIVLKQYWETISEVWPTIIRAHHSEKPSILNLFDVITHIISESFESFQITYTVPEVVMASAERLIADYDGNVHKALISAPTPAEHEAYRAAEQRINEMNLHYFYKLNKDLYDICVDPSLHWRHVDMAQVLLALLFRRDVKMPDDVVKLYFRLLSSDVLRTRKAALTVVTSWQKIVKVNVAKVAYKIENPVPNTTPGAKWPITYGLRSDNMQLVHAMAKMPESAEEYDSTPYFTKWNEGFYTWPANFKALAPMKDQKAVNRTVDQLSPLERDILAILSEPGFIEKVLKFGALEEKKGHEYFNEMSYQFFYRFFRNYGPIVWPLVEPHLDRLIASKKEGEQRLASEIVSGLVLAAKVWPYNDVLPIVQWLRPRLTKCFETMTDEAENNWCTSVANIFSRMDIRQVHWLYEILTDLVLRSTDSGFHTIFRLHILHSSIVQYEWRVPHILNDLFKHCSTLIARNSQFLRGRVGAALASCVLHDIYGMVTDPNIDPSMRPLKTADLIGVINREIRDSIWPDVLTGDLNDLKDIWGTPFTDTVPRLGSNHYPSPVDTPAGSVARAISIEPSDIPVDEDVPMTSAETPNTPPVVGADGTVVPSPVARKKSDVTPKGVQRVTRALKRTSTPPVTVAKLARNSTTSFGGSTPGELGRHREKAIVITLANSVYSAWSLASPNQLYAAFELLPLFAHFANDMIDDELRSTCEELVVTEMASTHVSPSLAEHILRIVHLTVRRSVMWKSRCVVIRFLSVHIFANIFIYRDQFLDKIREILDDLLLDPQIEVRTNASYTLSGFIQCGLFTVDSAFLNYYGEWAKSEEKLRRHAGVLALSGVVTATPYKVPAYMPDVLMTIVKHLRDPQPIYASAKRALNEFKRTHLDCWTDHKNQFNEDQLTILTNLLVSPNYYV</sequence>
<keyword evidence="4" id="KW-0963">Cytoplasm</keyword>
<name>A0A7E4VQV9_PANRE</name>
<evidence type="ECO:0000256" key="1">
    <source>
        <dbReference type="ARBA" id="ARBA00004123"/>
    </source>
</evidence>
<evidence type="ECO:0000256" key="5">
    <source>
        <dbReference type="ARBA" id="ARBA00022737"/>
    </source>
</evidence>
<evidence type="ECO:0000313" key="14">
    <source>
        <dbReference type="WBParaSite" id="Pan_g23973.t2"/>
    </source>
</evidence>
<dbReference type="PANTHER" id="PTHR32170">
    <property type="entry name" value="PROTEASOME ACTIVATOR COMPLEX SUBUNIT 4"/>
    <property type="match status" value="1"/>
</dbReference>
<comment type="subcellular location">
    <subcellularLocation>
        <location evidence="2">Cytoplasm</location>
    </subcellularLocation>
    <subcellularLocation>
        <location evidence="1">Nucleus</location>
    </subcellularLocation>
</comment>
<dbReference type="InterPro" id="IPR035309">
    <property type="entry name" value="PSME4"/>
</dbReference>
<keyword evidence="7" id="KW-0234">DNA repair</keyword>
<feature type="domain" description="Proteasome activator complex subunit 4-like HEAT repeat-like" evidence="12">
    <location>
        <begin position="1276"/>
        <end position="1565"/>
    </location>
</feature>
<dbReference type="GO" id="GO:0070628">
    <property type="term" value="F:proteasome binding"/>
    <property type="evidence" value="ECO:0007669"/>
    <property type="project" value="InterPro"/>
</dbReference>
<feature type="domain" description="Proteasome activator complex subunit 4 C-terminal" evidence="10">
    <location>
        <begin position="1948"/>
        <end position="2034"/>
    </location>
</feature>
<dbReference type="Proteomes" id="UP000492821">
    <property type="component" value="Unassembled WGS sequence"/>
</dbReference>
<dbReference type="Pfam" id="PF11919">
    <property type="entry name" value="PSME4_C"/>
    <property type="match status" value="1"/>
</dbReference>
<evidence type="ECO:0000313" key="13">
    <source>
        <dbReference type="Proteomes" id="UP000492821"/>
    </source>
</evidence>
<reference evidence="13" key="1">
    <citation type="journal article" date="2013" name="Genetics">
        <title>The draft genome and transcriptome of Panagrellus redivivus are shaped by the harsh demands of a free-living lifestyle.</title>
        <authorList>
            <person name="Srinivasan J."/>
            <person name="Dillman A.R."/>
            <person name="Macchietto M.G."/>
            <person name="Heikkinen L."/>
            <person name="Lakso M."/>
            <person name="Fracchia K.M."/>
            <person name="Antoshechkin I."/>
            <person name="Mortazavi A."/>
            <person name="Wong G."/>
            <person name="Sternberg P.W."/>
        </authorList>
    </citation>
    <scope>NUCLEOTIDE SEQUENCE [LARGE SCALE GENOMIC DNA]</scope>
    <source>
        <strain evidence="13">MT8872</strain>
    </source>
</reference>
<evidence type="ECO:0000256" key="2">
    <source>
        <dbReference type="ARBA" id="ARBA00004496"/>
    </source>
</evidence>
<evidence type="ECO:0000256" key="4">
    <source>
        <dbReference type="ARBA" id="ARBA00022490"/>
    </source>
</evidence>